<protein>
    <submittedName>
        <fullName evidence="1">Uncharacterized protein</fullName>
    </submittedName>
</protein>
<reference evidence="2" key="1">
    <citation type="journal article" date="2022" name="Mol. Ecol. Resour.">
        <title>The genomes of chicory, endive, great burdock and yacon provide insights into Asteraceae palaeo-polyploidization history and plant inulin production.</title>
        <authorList>
            <person name="Fan W."/>
            <person name="Wang S."/>
            <person name="Wang H."/>
            <person name="Wang A."/>
            <person name="Jiang F."/>
            <person name="Liu H."/>
            <person name="Zhao H."/>
            <person name="Xu D."/>
            <person name="Zhang Y."/>
        </authorList>
    </citation>
    <scope>NUCLEOTIDE SEQUENCE [LARGE SCALE GENOMIC DNA]</scope>
    <source>
        <strain evidence="2">cv. Niubang</strain>
    </source>
</reference>
<evidence type="ECO:0000313" key="1">
    <source>
        <dbReference type="EMBL" id="KAI3757735.1"/>
    </source>
</evidence>
<accession>A0ACB9EG91</accession>
<organism evidence="1 2">
    <name type="scientific">Arctium lappa</name>
    <name type="common">Greater burdock</name>
    <name type="synonym">Lappa major</name>
    <dbReference type="NCBI Taxonomy" id="4217"/>
    <lineage>
        <taxon>Eukaryota</taxon>
        <taxon>Viridiplantae</taxon>
        <taxon>Streptophyta</taxon>
        <taxon>Embryophyta</taxon>
        <taxon>Tracheophyta</taxon>
        <taxon>Spermatophyta</taxon>
        <taxon>Magnoliopsida</taxon>
        <taxon>eudicotyledons</taxon>
        <taxon>Gunneridae</taxon>
        <taxon>Pentapetalae</taxon>
        <taxon>asterids</taxon>
        <taxon>campanulids</taxon>
        <taxon>Asterales</taxon>
        <taxon>Asteraceae</taxon>
        <taxon>Carduoideae</taxon>
        <taxon>Cardueae</taxon>
        <taxon>Arctiinae</taxon>
        <taxon>Arctium</taxon>
    </lineage>
</organism>
<dbReference type="Proteomes" id="UP001055879">
    <property type="component" value="Linkage Group LG02"/>
</dbReference>
<dbReference type="EMBL" id="CM042048">
    <property type="protein sequence ID" value="KAI3757735.1"/>
    <property type="molecule type" value="Genomic_DNA"/>
</dbReference>
<evidence type="ECO:0000313" key="2">
    <source>
        <dbReference type="Proteomes" id="UP001055879"/>
    </source>
</evidence>
<keyword evidence="2" id="KW-1185">Reference proteome</keyword>
<comment type="caution">
    <text evidence="1">The sequence shown here is derived from an EMBL/GenBank/DDBJ whole genome shotgun (WGS) entry which is preliminary data.</text>
</comment>
<name>A0ACB9EG91_ARCLA</name>
<gene>
    <name evidence="1" type="ORF">L6452_05278</name>
</gene>
<sequence>MVAMVVDKTATVLVLHGLLAGVKGGSRVVAMEARRCRGVSDDSGVVIDIVWMVAEQVIGAVWMVAKVICCGCMVAKQVFGGGCKVIGSSSCAWVVRRRERAVVASSFFFIYEGDHQKKKKDEATTVLKCR</sequence>
<reference evidence="1 2" key="2">
    <citation type="journal article" date="2022" name="Mol. Ecol. Resour.">
        <title>The genomes of chicory, endive, great burdock and yacon provide insights into Asteraceae paleo-polyploidization history and plant inulin production.</title>
        <authorList>
            <person name="Fan W."/>
            <person name="Wang S."/>
            <person name="Wang H."/>
            <person name="Wang A."/>
            <person name="Jiang F."/>
            <person name="Liu H."/>
            <person name="Zhao H."/>
            <person name="Xu D."/>
            <person name="Zhang Y."/>
        </authorList>
    </citation>
    <scope>NUCLEOTIDE SEQUENCE [LARGE SCALE GENOMIC DNA]</scope>
    <source>
        <strain evidence="2">cv. Niubang</strain>
    </source>
</reference>
<proteinExistence type="predicted"/>